<dbReference type="EMBL" id="CP091871">
    <property type="protein sequence ID" value="WEU40290.1"/>
    <property type="molecule type" value="Genomic_DNA"/>
</dbReference>
<reference evidence="3" key="2">
    <citation type="journal article" date="2022" name="Nat. Microbiol.">
        <title>A closed Candidatus Odinarchaeum chromosome exposes Asgard archaeal viruses.</title>
        <authorList>
            <person name="Tamarit D."/>
            <person name="Caceres E.F."/>
            <person name="Krupovic M."/>
            <person name="Nijland R."/>
            <person name="Eme L."/>
            <person name="Robinson N.P."/>
            <person name="Ettema T.J.G."/>
        </authorList>
    </citation>
    <scope>NUCLEOTIDE SEQUENCE</scope>
    <source>
        <strain evidence="3">LCB_4</strain>
    </source>
</reference>
<evidence type="ECO:0000313" key="4">
    <source>
        <dbReference type="Proteomes" id="UP000186851"/>
    </source>
</evidence>
<protein>
    <submittedName>
        <fullName evidence="3">RAMP superfamily CRISPR-associated protein</fullName>
    </submittedName>
</protein>
<evidence type="ECO:0000259" key="2">
    <source>
        <dbReference type="Pfam" id="PF03787"/>
    </source>
</evidence>
<dbReference type="Proteomes" id="UP000186851">
    <property type="component" value="Chromosome"/>
</dbReference>
<dbReference type="InterPro" id="IPR052216">
    <property type="entry name" value="CRISPR_Csm3_endoribonuclease"/>
</dbReference>
<proteinExistence type="predicted"/>
<dbReference type="GO" id="GO:0051607">
    <property type="term" value="P:defense response to virus"/>
    <property type="evidence" value="ECO:0007669"/>
    <property type="project" value="UniProtKB-KW"/>
</dbReference>
<dbReference type="InterPro" id="IPR005537">
    <property type="entry name" value="RAMP_III_fam"/>
</dbReference>
<name>A0AAF0D239_ODILC</name>
<dbReference type="KEGG" id="oyw:OdinLCB4_007430"/>
<accession>A0AAF0D239</accession>
<dbReference type="AlphaFoldDB" id="A0AAF0D239"/>
<reference evidence="3" key="1">
    <citation type="journal article" date="2017" name="Nature">
        <title>Asgard archaea illuminate the origin of eukaryotic cellular complexity.</title>
        <authorList>
            <person name="Zaremba-Niedzwiedzka K."/>
            <person name="Caceres E.F."/>
            <person name="Saw J.H."/>
            <person name="Backstrom D."/>
            <person name="Juzokaite L."/>
            <person name="Vancaester E."/>
            <person name="Seitz K.W."/>
            <person name="Anantharaman K."/>
            <person name="Starnawski P."/>
            <person name="Kjeldsen K.U."/>
            <person name="Scott M.B."/>
            <person name="Nunoura T."/>
            <person name="Banfield J.F."/>
            <person name="Schramm A."/>
            <person name="Baker B.J."/>
            <person name="Spang A."/>
            <person name="Ettema T.J.G."/>
        </authorList>
    </citation>
    <scope>NUCLEOTIDE SEQUENCE</scope>
    <source>
        <strain evidence="3">LCB_4</strain>
    </source>
</reference>
<evidence type="ECO:0000313" key="3">
    <source>
        <dbReference type="EMBL" id="WEU40290.1"/>
    </source>
</evidence>
<sequence>MNQLLVNIRFKLKSSLHSSGDRKIFGVDKAVYLDPVDSTPAVPATSFKGLLRRSLESILKSRKIKVCDSPRPDSMCASRDEACIICRFFGSPIIKSPLIFSDVKIKSPLIENRTGIAINRSTRTVLEDHLFTTQIVSGKELETSVKGFFEKFDDCLVAAALLYLGVKLIFGIGASASRGLGWIEFKEFNAKVDGKLLDEKQVLNKIAEVLSL</sequence>
<dbReference type="PANTHER" id="PTHR35579">
    <property type="entry name" value="CRISPR SYSTEM CMS ENDORIBONUCLEASE CSM3"/>
    <property type="match status" value="1"/>
</dbReference>
<feature type="domain" description="CRISPR type III-associated protein" evidence="2">
    <location>
        <begin position="10"/>
        <end position="184"/>
    </location>
</feature>
<dbReference type="Pfam" id="PF03787">
    <property type="entry name" value="RAMPs"/>
    <property type="match status" value="1"/>
</dbReference>
<gene>
    <name evidence="3" type="ORF">OdinLCB4_007430</name>
</gene>
<keyword evidence="1" id="KW-0051">Antiviral defense</keyword>
<evidence type="ECO:0000256" key="1">
    <source>
        <dbReference type="ARBA" id="ARBA00023118"/>
    </source>
</evidence>
<organism evidence="3 4">
    <name type="scientific">Odinarchaeota yellowstonii (strain LCB_4)</name>
    <dbReference type="NCBI Taxonomy" id="1841599"/>
    <lineage>
        <taxon>Archaea</taxon>
        <taxon>Promethearchaeati</taxon>
        <taxon>Candidatus Odinarchaeota</taxon>
        <taxon>Candidatus Odinarchaeia</taxon>
        <taxon>Candidatus Odinarchaeales</taxon>
        <taxon>Candidatus Odinarchaeaceae</taxon>
        <taxon>Candidatus Odinarchaeum</taxon>
    </lineage>
</organism>
<dbReference type="PANTHER" id="PTHR35579:SF3">
    <property type="entry name" value="CRISPR SYSTEM CMS ENDORIBONUCLEASE CSM3"/>
    <property type="match status" value="1"/>
</dbReference>